<protein>
    <submittedName>
        <fullName evidence="1">6336_t:CDS:1</fullName>
    </submittedName>
</protein>
<feature type="non-terminal residue" evidence="1">
    <location>
        <position position="1"/>
    </location>
</feature>
<sequence length="473" mass="52844">NFWSVHLRETVLFEAGISTICSSFVNPAFIEVGIGAVTSRLIQRMTNNKEIAVKGFDSEQTSIEEIIGNCWANGVEINWIKYYESVAPAMINTQLVRLPSYPFKRKSYWVDQFKQAGHRFMKDLTIEDRVVNCFKKVLDQEEVYPDNSFYELGGDSLLGLSLLAALKREFGIHLSTPSIIVTYPTPTTMAKFIQENMNNESAQPTLVTLNPGDKNFKNSIYVIHPIGGSCAIYKDMASSFGKMPVYGFEYPGIGSSNMKYLSVQELAQVYLKELLKANPNGPYNLLGSSFGGAVAYEMACELIKQGKTVTSLTMVDSPNSKYMPKSLANASEILDYMFSETYELDGLIGLDDEKALQLVVAKASKSSSKGSAISADMLKTFVDVAKLNLRALKEYELPIAKKPMNALFFKAMIKREEYDATSPENAWKEVVDGCGGRFECIELEGTHNGLNRSPICEKISHLVRQRLFTRRVF</sequence>
<keyword evidence="2" id="KW-1185">Reference proteome</keyword>
<evidence type="ECO:0000313" key="1">
    <source>
        <dbReference type="EMBL" id="CAG8710283.1"/>
    </source>
</evidence>
<reference evidence="1" key="1">
    <citation type="submission" date="2021-06" db="EMBL/GenBank/DDBJ databases">
        <authorList>
            <person name="Kallberg Y."/>
            <person name="Tangrot J."/>
            <person name="Rosling A."/>
        </authorList>
    </citation>
    <scope>NUCLEOTIDE SEQUENCE</scope>
    <source>
        <strain evidence="1">IL203A</strain>
    </source>
</reference>
<name>A0ACA9PIA1_9GLOM</name>
<organism evidence="1 2">
    <name type="scientific">Dentiscutata heterogama</name>
    <dbReference type="NCBI Taxonomy" id="1316150"/>
    <lineage>
        <taxon>Eukaryota</taxon>
        <taxon>Fungi</taxon>
        <taxon>Fungi incertae sedis</taxon>
        <taxon>Mucoromycota</taxon>
        <taxon>Glomeromycotina</taxon>
        <taxon>Glomeromycetes</taxon>
        <taxon>Diversisporales</taxon>
        <taxon>Gigasporaceae</taxon>
        <taxon>Dentiscutata</taxon>
    </lineage>
</organism>
<accession>A0ACA9PIA1</accession>
<proteinExistence type="predicted"/>
<dbReference type="Proteomes" id="UP000789702">
    <property type="component" value="Unassembled WGS sequence"/>
</dbReference>
<comment type="caution">
    <text evidence="1">The sequence shown here is derived from an EMBL/GenBank/DDBJ whole genome shotgun (WGS) entry which is preliminary data.</text>
</comment>
<evidence type="ECO:0000313" key="2">
    <source>
        <dbReference type="Proteomes" id="UP000789702"/>
    </source>
</evidence>
<gene>
    <name evidence="1" type="ORF">DHETER_LOCUS12221</name>
</gene>
<dbReference type="EMBL" id="CAJVPU010029291">
    <property type="protein sequence ID" value="CAG8710283.1"/>
    <property type="molecule type" value="Genomic_DNA"/>
</dbReference>